<feature type="repeat" description="WD" evidence="3">
    <location>
        <begin position="1040"/>
        <end position="1081"/>
    </location>
</feature>
<feature type="repeat" description="WD" evidence="3">
    <location>
        <begin position="872"/>
        <end position="913"/>
    </location>
</feature>
<feature type="repeat" description="WD" evidence="3">
    <location>
        <begin position="1082"/>
        <end position="1123"/>
    </location>
</feature>
<dbReference type="EMBL" id="PVEM01000014">
    <property type="protein sequence ID" value="PTD03479.1"/>
    <property type="molecule type" value="Genomic_DNA"/>
</dbReference>
<dbReference type="InterPro" id="IPR036322">
    <property type="entry name" value="WD40_repeat_dom_sf"/>
</dbReference>
<dbReference type="InterPro" id="IPR050349">
    <property type="entry name" value="WD_LIS1/nudF_dynein_reg"/>
</dbReference>
<dbReference type="Pfam" id="PF24883">
    <property type="entry name" value="NPHP3_N"/>
    <property type="match status" value="1"/>
</dbReference>
<organism evidence="6 7">
    <name type="scientific">Fusarium culmorum</name>
    <dbReference type="NCBI Taxonomy" id="5516"/>
    <lineage>
        <taxon>Eukaryota</taxon>
        <taxon>Fungi</taxon>
        <taxon>Dikarya</taxon>
        <taxon>Ascomycota</taxon>
        <taxon>Pezizomycotina</taxon>
        <taxon>Sordariomycetes</taxon>
        <taxon>Hypocreomycetidae</taxon>
        <taxon>Hypocreales</taxon>
        <taxon>Nectriaceae</taxon>
        <taxon>Fusarium</taxon>
    </lineage>
</organism>
<dbReference type="InterPro" id="IPR015943">
    <property type="entry name" value="WD40/YVTN_repeat-like_dom_sf"/>
</dbReference>
<dbReference type="SUPFAM" id="SSF52540">
    <property type="entry name" value="P-loop containing nucleoside triphosphate hydrolases"/>
    <property type="match status" value="1"/>
</dbReference>
<feature type="repeat" description="WD" evidence="3">
    <location>
        <begin position="956"/>
        <end position="997"/>
    </location>
</feature>
<evidence type="ECO:0000259" key="5">
    <source>
        <dbReference type="Pfam" id="PF24883"/>
    </source>
</evidence>
<comment type="caution">
    <text evidence="6">The sequence shown here is derived from an EMBL/GenBank/DDBJ whole genome shotgun (WGS) entry which is preliminary data.</text>
</comment>
<dbReference type="SUPFAM" id="SSF69322">
    <property type="entry name" value="Tricorn protease domain 2"/>
    <property type="match status" value="1"/>
</dbReference>
<feature type="repeat" description="WD" evidence="3">
    <location>
        <begin position="830"/>
        <end position="871"/>
    </location>
</feature>
<reference evidence="6 7" key="1">
    <citation type="submission" date="2018-02" db="EMBL/GenBank/DDBJ databases">
        <title>Fusarium culmorum secondary metabolites in fungal-bacterial-plant interactions.</title>
        <authorList>
            <person name="Schmidt R."/>
        </authorList>
    </citation>
    <scope>NUCLEOTIDE SEQUENCE [LARGE SCALE GENOMIC DNA]</scope>
    <source>
        <strain evidence="6 7">PV</strain>
    </source>
</reference>
<sequence length="1371" mass="152430">MPLLLATKTQSSCLDDRDACDSFCSAADWLESRVLCMLGGLSLVNPARCVIAVADLSAKVFSLCLQYSREVKNAKDDIEKLREEVATFRATAKELQTLVQRPRGKELKASQQLTSAIEDGRSRLEELEKQLQPSTGRKRMSRFGIRALKWPFESNEVKGTIEDLERCRGTISLALNIDQTTILQNVDDRTTLNQLPVAHGASFDSKAEEHNPTCLPDTREELLKEIDRWIDDSKSKTIFWLNGMAGTGKSTISRTVARSHSERGDLCGSFFFKRGEMDRGNLNKLMPTLAHQLTLSIPGVAFFVKKTLDANPTIIGKTVKEQFEKLVLEPLSEAAATATASSPVVMVIDALDECDQEADIKLLINIFSQAKTLLPQLRVFLTSRPELPIRLGFSEVQGSYQDLVLHEIPGQIVEHDIIVFLDDEFEKIRHDFNMTVCDERKLPSDWPGHPIIQSLAQMAVPLFIFAATVCRFVGDSRRRNPRARLQTVLDQGRRSHGSQLEQTYTPVLRSQIVDLPKEEREEVIEDFKVVIGSIVTLANPLSVAALSRLIDILPDTADERLDALHSVLSIPLERTMPVRLLHLSFRDYLVDSKNKERIEFWVDTKLAHRRLAENCLRVMRSGLRKNICSLSFPGMQRPAVSNRQLEERVPPELQYACMYWVHHQTKVDLQPNDVDDMYDFLETHFLHWLEALSLIGRISESIGFIEELLSIVDVEKGGQVVSFLHDAKRFVFSCRWVVDTAPLQLYASAIVFAPKQSIVRQTFKRYLPRWIALLPKVDSEWNAVLQTLEGHTSSVNSVVFSKDGKLIASGSDDDTIKIWNVATGKEEQTLEGHTDSVLSVVFSKDDRLIASGSKDKTIKIWNVTTGEEEQTLEGHTDWVWSMVFSNDGKLIASGSWDKTIKIWNITTGKEEQTLEGHTDSVLSVVFSKDDRLIASGSKDKTIKIWNVTTGEEEQTLEGHTGSVLSVVFSKDGTLIASGSGDNTIKIWDVTTGEEEQTLEGHTNRVLSVVFSKDGKLIASGSGDNTIKIWDVTTGEEEQTLEGHTNSVWSMVFSNDGKLIASESWDNTIKIWNVAMGEEEQTLEGHTGSVLSVVFSKDGTLIASGSDDKTIKIWNITTGEEEQTLEGHTDSVLSVVFSKDDRLIASGSKDKTIKIWNVTMGEEEQTLEGHTDWVRSVVFSKDSALIASGSYMERCEGEEEQTLEGHTDWVISVVFSKDGTLIASGSYDSTIKIWNVATGVNVNSFNASLATDVLSFIDHDSILVTSLGRFSVESRDASTTQPSEREAKLDSLEVQGEVDGGLSFGINHDRTWITAGGPDGWKVLWLPPGFRPAVSATSTEPRGSVVAIGCPSGRVVVIGFRQSSFLDGVEVL</sequence>
<dbReference type="InterPro" id="IPR020472">
    <property type="entry name" value="WD40_PAC1"/>
</dbReference>
<feature type="domain" description="Nephrocystin 3-like N-terminal" evidence="5">
    <location>
        <begin position="223"/>
        <end position="384"/>
    </location>
</feature>
<protein>
    <submittedName>
        <fullName evidence="6">Vegetative incompatibility protein HET-E-1</fullName>
    </submittedName>
</protein>
<gene>
    <name evidence="6" type="ORF">FCULG_00012779</name>
</gene>
<evidence type="ECO:0000256" key="2">
    <source>
        <dbReference type="ARBA" id="ARBA00022737"/>
    </source>
</evidence>
<dbReference type="OrthoDB" id="674604at2759"/>
<dbReference type="PANTHER" id="PTHR44129">
    <property type="entry name" value="WD REPEAT-CONTAINING PROTEIN POP1"/>
    <property type="match status" value="1"/>
</dbReference>
<evidence type="ECO:0000313" key="6">
    <source>
        <dbReference type="EMBL" id="PTD03479.1"/>
    </source>
</evidence>
<feature type="repeat" description="WD" evidence="3">
    <location>
        <begin position="1202"/>
        <end position="1243"/>
    </location>
</feature>
<feature type="repeat" description="WD" evidence="3">
    <location>
        <begin position="998"/>
        <end position="1039"/>
    </location>
</feature>
<dbReference type="PROSITE" id="PS00678">
    <property type="entry name" value="WD_REPEATS_1"/>
    <property type="match status" value="9"/>
</dbReference>
<dbReference type="PRINTS" id="PR00320">
    <property type="entry name" value="GPROTEINBRPT"/>
</dbReference>
<feature type="non-terminal residue" evidence="6">
    <location>
        <position position="1371"/>
    </location>
</feature>
<accession>A0A2T4GIX1</accession>
<keyword evidence="4" id="KW-0175">Coiled coil</keyword>
<dbReference type="PROSITE" id="PS50294">
    <property type="entry name" value="WD_REPEATS_REGION"/>
    <property type="match status" value="10"/>
</dbReference>
<evidence type="ECO:0000256" key="1">
    <source>
        <dbReference type="ARBA" id="ARBA00022574"/>
    </source>
</evidence>
<feature type="repeat" description="WD" evidence="3">
    <location>
        <begin position="1124"/>
        <end position="1165"/>
    </location>
</feature>
<evidence type="ECO:0000256" key="3">
    <source>
        <dbReference type="PROSITE-ProRule" id="PRU00221"/>
    </source>
</evidence>
<keyword evidence="1 3" id="KW-0853">WD repeat</keyword>
<feature type="repeat" description="WD" evidence="3">
    <location>
        <begin position="914"/>
        <end position="955"/>
    </location>
</feature>
<dbReference type="Pfam" id="PF00400">
    <property type="entry name" value="WD40"/>
    <property type="match status" value="6"/>
</dbReference>
<proteinExistence type="predicted"/>
<dbReference type="InterPro" id="IPR019775">
    <property type="entry name" value="WD40_repeat_CS"/>
</dbReference>
<dbReference type="InterPro" id="IPR056884">
    <property type="entry name" value="NPHP3-like_N"/>
</dbReference>
<evidence type="ECO:0000313" key="7">
    <source>
        <dbReference type="Proteomes" id="UP000241587"/>
    </source>
</evidence>
<dbReference type="PROSITE" id="PS50082">
    <property type="entry name" value="WD_REPEATS_2"/>
    <property type="match status" value="10"/>
</dbReference>
<keyword evidence="2" id="KW-0677">Repeat</keyword>
<dbReference type="InterPro" id="IPR001680">
    <property type="entry name" value="WD40_rpt"/>
</dbReference>
<dbReference type="SMART" id="SM00320">
    <property type="entry name" value="WD40"/>
    <property type="match status" value="11"/>
</dbReference>
<dbReference type="OMA" id="AHSDWVE"/>
<name>A0A2T4GIX1_FUSCU</name>
<dbReference type="InterPro" id="IPR018391">
    <property type="entry name" value="PQQ_b-propeller_rpt"/>
</dbReference>
<dbReference type="Pfam" id="PF25173">
    <property type="entry name" value="Beta-prop_WDR3_1st"/>
    <property type="match status" value="1"/>
</dbReference>
<dbReference type="CDD" id="cd00200">
    <property type="entry name" value="WD40"/>
    <property type="match status" value="2"/>
</dbReference>
<feature type="repeat" description="WD" evidence="3">
    <location>
        <begin position="788"/>
        <end position="829"/>
    </location>
</feature>
<dbReference type="SUPFAM" id="SSF50978">
    <property type="entry name" value="WD40 repeat-like"/>
    <property type="match status" value="2"/>
</dbReference>
<dbReference type="Proteomes" id="UP000241587">
    <property type="component" value="Unassembled WGS sequence"/>
</dbReference>
<dbReference type="InterPro" id="IPR027417">
    <property type="entry name" value="P-loop_NTPase"/>
</dbReference>
<dbReference type="Gene3D" id="2.130.10.10">
    <property type="entry name" value="YVTN repeat-like/Quinoprotein amine dehydrogenase"/>
    <property type="match status" value="6"/>
</dbReference>
<dbReference type="Gene3D" id="3.40.50.300">
    <property type="entry name" value="P-loop containing nucleotide triphosphate hydrolases"/>
    <property type="match status" value="1"/>
</dbReference>
<dbReference type="SMART" id="SM00564">
    <property type="entry name" value="PQQ"/>
    <property type="match status" value="7"/>
</dbReference>
<keyword evidence="7" id="KW-1185">Reference proteome</keyword>
<evidence type="ECO:0000256" key="4">
    <source>
        <dbReference type="SAM" id="Coils"/>
    </source>
</evidence>
<feature type="coiled-coil region" evidence="4">
    <location>
        <begin position="64"/>
        <end position="130"/>
    </location>
</feature>